<dbReference type="PANTHER" id="PTHR43777">
    <property type="entry name" value="MOLYBDENUM COFACTOR CYTIDYLYLTRANSFERASE"/>
    <property type="match status" value="1"/>
</dbReference>
<dbReference type="Gene3D" id="3.90.550.10">
    <property type="entry name" value="Spore Coat Polysaccharide Biosynthesis Protein SpsA, Chain A"/>
    <property type="match status" value="1"/>
</dbReference>
<dbReference type="Proteomes" id="UP000624041">
    <property type="component" value="Unassembled WGS sequence"/>
</dbReference>
<evidence type="ECO:0000259" key="1">
    <source>
        <dbReference type="Pfam" id="PF12804"/>
    </source>
</evidence>
<dbReference type="GO" id="GO:0016779">
    <property type="term" value="F:nucleotidyltransferase activity"/>
    <property type="evidence" value="ECO:0007669"/>
    <property type="project" value="UniProtKB-ARBA"/>
</dbReference>
<reference evidence="2" key="2">
    <citation type="submission" date="2020-09" db="EMBL/GenBank/DDBJ databases">
        <authorList>
            <person name="Sun Q."/>
            <person name="Ohkuma M."/>
        </authorList>
    </citation>
    <scope>NUCLEOTIDE SEQUENCE</scope>
    <source>
        <strain evidence="2">JCM 17251</strain>
    </source>
</reference>
<organism evidence="2 3">
    <name type="scientific">Oceanobacillus indicireducens</name>
    <dbReference type="NCBI Taxonomy" id="1004261"/>
    <lineage>
        <taxon>Bacteria</taxon>
        <taxon>Bacillati</taxon>
        <taxon>Bacillota</taxon>
        <taxon>Bacilli</taxon>
        <taxon>Bacillales</taxon>
        <taxon>Bacillaceae</taxon>
        <taxon>Oceanobacillus</taxon>
    </lineage>
</organism>
<protein>
    <submittedName>
        <fullName evidence="2">Molybdopterin-guanine dinucleotide biosynthesis protein A</fullName>
    </submittedName>
</protein>
<dbReference type="SUPFAM" id="SSF53448">
    <property type="entry name" value="Nucleotide-diphospho-sugar transferases"/>
    <property type="match status" value="1"/>
</dbReference>
<dbReference type="InterPro" id="IPR029044">
    <property type="entry name" value="Nucleotide-diphossugar_trans"/>
</dbReference>
<dbReference type="RefSeq" id="WP_188858982.1">
    <property type="nucleotide sequence ID" value="NZ_BMOS01000033.1"/>
</dbReference>
<keyword evidence="3" id="KW-1185">Reference proteome</keyword>
<evidence type="ECO:0000313" key="3">
    <source>
        <dbReference type="Proteomes" id="UP000624041"/>
    </source>
</evidence>
<name>A0A918D4X7_9BACI</name>
<reference evidence="2" key="1">
    <citation type="journal article" date="2014" name="Int. J. Syst. Evol. Microbiol.">
        <title>Complete genome sequence of Corynebacterium casei LMG S-19264T (=DSM 44701T), isolated from a smear-ripened cheese.</title>
        <authorList>
            <consortium name="US DOE Joint Genome Institute (JGI-PGF)"/>
            <person name="Walter F."/>
            <person name="Albersmeier A."/>
            <person name="Kalinowski J."/>
            <person name="Ruckert C."/>
        </authorList>
    </citation>
    <scope>NUCLEOTIDE SEQUENCE</scope>
    <source>
        <strain evidence="2">JCM 17251</strain>
    </source>
</reference>
<dbReference type="PANTHER" id="PTHR43777:SF1">
    <property type="entry name" value="MOLYBDENUM COFACTOR CYTIDYLYLTRANSFERASE"/>
    <property type="match status" value="1"/>
</dbReference>
<gene>
    <name evidence="2" type="ORF">GCM10007971_33060</name>
</gene>
<feature type="domain" description="MobA-like NTP transferase" evidence="1">
    <location>
        <begin position="5"/>
        <end position="174"/>
    </location>
</feature>
<comment type="caution">
    <text evidence="2">The sequence shown here is derived from an EMBL/GenBank/DDBJ whole genome shotgun (WGS) entry which is preliminary data.</text>
</comment>
<sequence length="210" mass="23460">MGLYGIVLASGQSVRMGGKDKPKLHLSWRGISILEHVLNKISAAVFQSVNVVIPHHDACLRGIVHDYGHTAIMNYSPESGMGHSLSLGIRSLPIDAEAVILFLGDQPTISTTDIKAIRYVFQQMRAEHEYCPKAIIQMKYRDGKVGHPILFSHHFFSELSTVTGDKGGRDIIRANFDFLILCESKHIYPEDIDTPLDYKKLLKGDIPSYE</sequence>
<dbReference type="EMBL" id="BMOS01000033">
    <property type="protein sequence ID" value="GGN64806.1"/>
    <property type="molecule type" value="Genomic_DNA"/>
</dbReference>
<proteinExistence type="predicted"/>
<dbReference type="InterPro" id="IPR025877">
    <property type="entry name" value="MobA-like_NTP_Trfase"/>
</dbReference>
<dbReference type="CDD" id="cd04182">
    <property type="entry name" value="GT_2_like_f"/>
    <property type="match status" value="1"/>
</dbReference>
<dbReference type="AlphaFoldDB" id="A0A918D4X7"/>
<accession>A0A918D4X7</accession>
<dbReference type="Pfam" id="PF12804">
    <property type="entry name" value="NTP_transf_3"/>
    <property type="match status" value="1"/>
</dbReference>
<evidence type="ECO:0000313" key="2">
    <source>
        <dbReference type="EMBL" id="GGN64806.1"/>
    </source>
</evidence>